<feature type="non-terminal residue" evidence="2">
    <location>
        <position position="1"/>
    </location>
</feature>
<feature type="region of interest" description="Disordered" evidence="1">
    <location>
        <begin position="28"/>
        <end position="54"/>
    </location>
</feature>
<evidence type="ECO:0000256" key="1">
    <source>
        <dbReference type="SAM" id="MobiDB-lite"/>
    </source>
</evidence>
<gene>
    <name evidence="2" type="ORF">FNK824_LOCUS27842</name>
</gene>
<feature type="compositionally biased region" description="Polar residues" evidence="1">
    <location>
        <begin position="34"/>
        <end position="54"/>
    </location>
</feature>
<evidence type="ECO:0000313" key="2">
    <source>
        <dbReference type="EMBL" id="CAF4034758.1"/>
    </source>
</evidence>
<dbReference type="Proteomes" id="UP000663874">
    <property type="component" value="Unassembled WGS sequence"/>
</dbReference>
<dbReference type="AlphaFoldDB" id="A0A819R6B3"/>
<reference evidence="2" key="1">
    <citation type="submission" date="2021-02" db="EMBL/GenBank/DDBJ databases">
        <authorList>
            <person name="Nowell W R."/>
        </authorList>
    </citation>
    <scope>NUCLEOTIDE SEQUENCE</scope>
</reference>
<proteinExistence type="predicted"/>
<sequence>MDSIRRGDRRAKSKQRLQNELEKVLRRSEFANKSFPQETSKGLSTYDYQETTTSSPLTLEDITPMETSHSLDAGAHVDVIEDPVSMTQFPILEDIAEEDDCVMEEADKEGIVLQNDESCFSTLYTERNEPPTMRELSVVLLLLKARHHLTDSCIDDLCSLFIRLGIKNSPMSFQQLKNFLVPRKNVTDLVESRVCNECASLSQGKTQCRNPNCKLFGSFIKYPTEFLHFPIEFQLLSILSRTKIKFYKNDIRTSPATELSDVCDGAVYRKLVRTQRDPFIRLTLNINGISIFQSSNRSIWIFTAAINEVARQDRFKLNNMLILAISSSLCDKASTGKTMICVFPTAPTITYSLRTNEWYDQMIETVCNPDVRQRTAEDEILEMLCGHKGVITSSVHGTRMHAQEIRNNIDLIRTATADIERNDFNQQLKLFYTGMNAFKKQECLATIEKPLSGSTHLSTYRQLNECESLFIQQQLHCKMSHPFYKVLFVGNVRFTVSDGKMLDDGCVAFEDGQGTLEAGFIRAIQH</sequence>
<protein>
    <submittedName>
        <fullName evidence="2">Uncharacterized protein</fullName>
    </submittedName>
</protein>
<dbReference type="EMBL" id="CAJOBE010007391">
    <property type="protein sequence ID" value="CAF4034758.1"/>
    <property type="molecule type" value="Genomic_DNA"/>
</dbReference>
<organism evidence="2 3">
    <name type="scientific">Rotaria sordida</name>
    <dbReference type="NCBI Taxonomy" id="392033"/>
    <lineage>
        <taxon>Eukaryota</taxon>
        <taxon>Metazoa</taxon>
        <taxon>Spiralia</taxon>
        <taxon>Gnathifera</taxon>
        <taxon>Rotifera</taxon>
        <taxon>Eurotatoria</taxon>
        <taxon>Bdelloidea</taxon>
        <taxon>Philodinida</taxon>
        <taxon>Philodinidae</taxon>
        <taxon>Rotaria</taxon>
    </lineage>
</organism>
<name>A0A819R6B3_9BILA</name>
<comment type="caution">
    <text evidence="2">The sequence shown here is derived from an EMBL/GenBank/DDBJ whole genome shotgun (WGS) entry which is preliminary data.</text>
</comment>
<evidence type="ECO:0000313" key="3">
    <source>
        <dbReference type="Proteomes" id="UP000663874"/>
    </source>
</evidence>
<accession>A0A819R6B3</accession>